<keyword evidence="6" id="KW-1185">Reference proteome</keyword>
<evidence type="ECO:0000256" key="3">
    <source>
        <dbReference type="SAM" id="SignalP"/>
    </source>
</evidence>
<keyword evidence="2" id="KW-0472">Membrane</keyword>
<feature type="transmembrane region" description="Helical" evidence="2">
    <location>
        <begin position="415"/>
        <end position="434"/>
    </location>
</feature>
<dbReference type="InterPro" id="IPR032696">
    <property type="entry name" value="SQ_cyclase_C"/>
</dbReference>
<evidence type="ECO:0000313" key="6">
    <source>
        <dbReference type="Proteomes" id="UP001432222"/>
    </source>
</evidence>
<evidence type="ECO:0000256" key="2">
    <source>
        <dbReference type="SAM" id="Phobius"/>
    </source>
</evidence>
<feature type="domain" description="Squalene cyclase C-terminal" evidence="4">
    <location>
        <begin position="55"/>
        <end position="147"/>
    </location>
</feature>
<dbReference type="Proteomes" id="UP001432222">
    <property type="component" value="Chromosome"/>
</dbReference>
<keyword evidence="2" id="KW-0812">Transmembrane</keyword>
<evidence type="ECO:0000313" key="5">
    <source>
        <dbReference type="EMBL" id="WUQ86410.1"/>
    </source>
</evidence>
<keyword evidence="3" id="KW-0732">Signal</keyword>
<dbReference type="SUPFAM" id="SSF48239">
    <property type="entry name" value="Terpenoid cyclases/Protein prenyltransferases"/>
    <property type="match status" value="2"/>
</dbReference>
<protein>
    <recommendedName>
        <fullName evidence="4">Squalene cyclase C-terminal domain-containing protein</fullName>
    </recommendedName>
</protein>
<dbReference type="EMBL" id="CP108110">
    <property type="protein sequence ID" value="WUQ86410.1"/>
    <property type="molecule type" value="Genomic_DNA"/>
</dbReference>
<feature type="signal peptide" evidence="3">
    <location>
        <begin position="1"/>
        <end position="27"/>
    </location>
</feature>
<sequence>MLTAARAGAAALTAALLAGAAAAPAFADIPSPTASLGAAPLPDGLYGKGDPTYDGVWRQSLALTALTAAKVTPADSAVSWLTGQQCADGGWPSYRADTATACDPAFEDSNATALSIQALTALGGHQDAVDKGVQWLKANQNADGSWAYNPGNPGDANSTGLAVNALIATKTDPAGVAKAGRNAFDGLAVFQLGCAAPADQRGAFVYQTAPAGAPAAEPNALASGQASLAAAGGKLPVANGNRTDAAPKALACADGGSTSTATSTATAIAAAAVPRADSGEAAGAYLTAQLAAGGQHLTLTLPGAAPTPDYTATAWAALGLVQGGHPQQAAGAVDWLAKEGGTWTKGGTDAAATATLVLVAQAAQRDPAAFGGTDLVKQLTALGPAPKAVGAASAGASASASAEKDKDKDSGIGKFWLLGVGLLIGIGGGLVLSLQRKRGAKL</sequence>
<organism evidence="5 6">
    <name type="scientific">Kitasatospora purpeofusca</name>
    <dbReference type="NCBI Taxonomy" id="67352"/>
    <lineage>
        <taxon>Bacteria</taxon>
        <taxon>Bacillati</taxon>
        <taxon>Actinomycetota</taxon>
        <taxon>Actinomycetes</taxon>
        <taxon>Kitasatosporales</taxon>
        <taxon>Streptomycetaceae</taxon>
        <taxon>Kitasatospora</taxon>
    </lineage>
</organism>
<evidence type="ECO:0000259" key="4">
    <source>
        <dbReference type="Pfam" id="PF13243"/>
    </source>
</evidence>
<dbReference type="Gene3D" id="1.50.10.20">
    <property type="match status" value="1"/>
</dbReference>
<keyword evidence="2" id="KW-1133">Transmembrane helix</keyword>
<name>A0ABZ1U5F0_9ACTN</name>
<accession>A0ABZ1U5F0</accession>
<dbReference type="RefSeq" id="WP_328957034.1">
    <property type="nucleotide sequence ID" value="NZ_CP108110.1"/>
</dbReference>
<evidence type="ECO:0000256" key="1">
    <source>
        <dbReference type="ARBA" id="ARBA00022723"/>
    </source>
</evidence>
<feature type="chain" id="PRO_5046095648" description="Squalene cyclase C-terminal domain-containing protein" evidence="3">
    <location>
        <begin position="28"/>
        <end position="442"/>
    </location>
</feature>
<dbReference type="InterPro" id="IPR008930">
    <property type="entry name" value="Terpenoid_cyclase/PrenylTrfase"/>
</dbReference>
<gene>
    <name evidence="5" type="ORF">OHA16_27710</name>
</gene>
<dbReference type="Pfam" id="PF13243">
    <property type="entry name" value="SQHop_cyclase_C"/>
    <property type="match status" value="1"/>
</dbReference>
<keyword evidence="1" id="KW-0479">Metal-binding</keyword>
<proteinExistence type="predicted"/>
<reference evidence="5" key="1">
    <citation type="submission" date="2022-10" db="EMBL/GenBank/DDBJ databases">
        <title>The complete genomes of actinobacterial strains from the NBC collection.</title>
        <authorList>
            <person name="Joergensen T.S."/>
            <person name="Alvarez Arevalo M."/>
            <person name="Sterndorff E.B."/>
            <person name="Faurdal D."/>
            <person name="Vuksanovic O."/>
            <person name="Mourched A.-S."/>
            <person name="Charusanti P."/>
            <person name="Shaw S."/>
            <person name="Blin K."/>
            <person name="Weber T."/>
        </authorList>
    </citation>
    <scope>NUCLEOTIDE SEQUENCE</scope>
    <source>
        <strain evidence="5">NBC_00222</strain>
    </source>
</reference>